<evidence type="ECO:0000313" key="1">
    <source>
        <dbReference type="EMBL" id="CRL29382.1"/>
    </source>
</evidence>
<dbReference type="AlphaFoldDB" id="A0A0G4PSL7"/>
<reference evidence="1 2" key="1">
    <citation type="journal article" date="2014" name="Nat. Commun.">
        <title>Multiple recent horizontal transfers of a large genomic region in cheese making fungi.</title>
        <authorList>
            <person name="Cheeseman K."/>
            <person name="Ropars J."/>
            <person name="Renault P."/>
            <person name="Dupont J."/>
            <person name="Gouzy J."/>
            <person name="Branca A."/>
            <person name="Abraham A.L."/>
            <person name="Ceppi M."/>
            <person name="Conseiller E."/>
            <person name="Debuchy R."/>
            <person name="Malagnac F."/>
            <person name="Goarin A."/>
            <person name="Silar P."/>
            <person name="Lacoste S."/>
            <person name="Sallet E."/>
            <person name="Bensimon A."/>
            <person name="Giraud T."/>
            <person name="Brygoo Y."/>
        </authorList>
    </citation>
    <scope>NUCLEOTIDE SEQUENCE [LARGE SCALE GENOMIC DNA]</scope>
    <source>
        <strain evidence="2">FM 013</strain>
    </source>
</reference>
<gene>
    <name evidence="1" type="ORF">PCAMFM013_S035g000077</name>
</gene>
<protein>
    <submittedName>
        <fullName evidence="1">Str. FM013</fullName>
    </submittedName>
</protein>
<evidence type="ECO:0000313" key="2">
    <source>
        <dbReference type="Proteomes" id="UP000053732"/>
    </source>
</evidence>
<keyword evidence="2" id="KW-1185">Reference proteome</keyword>
<dbReference type="Proteomes" id="UP000053732">
    <property type="component" value="Unassembled WGS sequence"/>
</dbReference>
<dbReference type="EMBL" id="HG793168">
    <property type="protein sequence ID" value="CRL29382.1"/>
    <property type="molecule type" value="Genomic_DNA"/>
</dbReference>
<accession>A0A0G4PSL7</accession>
<name>A0A0G4PSL7_PENC3</name>
<proteinExistence type="predicted"/>
<sequence length="120" mass="13221">MITSDEVAEHFRSIAAVLDVGIATESPFTSNVNHGNLIARGAASLIEQPRIPRDFEFPANFMAFDVGAQSNNVRGILILVFREFEVAESLNLVDRGFSRFSTFQIAPGGYCTWNLITVIL</sequence>
<organism evidence="1 2">
    <name type="scientific">Penicillium camemberti (strain FM 013)</name>
    <dbReference type="NCBI Taxonomy" id="1429867"/>
    <lineage>
        <taxon>Eukaryota</taxon>
        <taxon>Fungi</taxon>
        <taxon>Dikarya</taxon>
        <taxon>Ascomycota</taxon>
        <taxon>Pezizomycotina</taxon>
        <taxon>Eurotiomycetes</taxon>
        <taxon>Eurotiomycetidae</taxon>
        <taxon>Eurotiales</taxon>
        <taxon>Aspergillaceae</taxon>
        <taxon>Penicillium</taxon>
    </lineage>
</organism>